<comment type="caution">
    <text evidence="7">The sequence shown here is derived from an EMBL/GenBank/DDBJ whole genome shotgun (WGS) entry which is preliminary data.</text>
</comment>
<keyword evidence="4 6" id="KW-0143">Chaperone</keyword>
<accession>A0ABM9N5W4</accession>
<dbReference type="Proteomes" id="UP001314241">
    <property type="component" value="Unassembled WGS sequence"/>
</dbReference>
<dbReference type="Gene3D" id="3.55.30.10">
    <property type="entry name" value="Hsp33 domain"/>
    <property type="match status" value="1"/>
</dbReference>
<evidence type="ECO:0000256" key="5">
    <source>
        <dbReference type="ARBA" id="ARBA00023284"/>
    </source>
</evidence>
<comment type="PTM">
    <text evidence="6">Under oxidizing conditions two disulfide bonds are formed involving the reactive cysteines. Under reducing conditions zinc is bound to the reactive cysteines and the protein is inactive.</text>
</comment>
<evidence type="ECO:0000256" key="3">
    <source>
        <dbReference type="ARBA" id="ARBA00023157"/>
    </source>
</evidence>
<keyword evidence="5 6" id="KW-0676">Redox-active center</keyword>
<protein>
    <recommendedName>
        <fullName evidence="6">33 kDa chaperonin</fullName>
    </recommendedName>
    <alternativeName>
        <fullName evidence="6">Heat shock protein 33 homolog</fullName>
        <shortName evidence="6">HSP33</shortName>
    </alternativeName>
</protein>
<keyword evidence="3 6" id="KW-1015">Disulfide bond</keyword>
<proteinExistence type="inferred from homology"/>
<dbReference type="SUPFAM" id="SSF118352">
    <property type="entry name" value="HSP33 redox switch-like"/>
    <property type="match status" value="1"/>
</dbReference>
<dbReference type="CDD" id="cd00498">
    <property type="entry name" value="Hsp33"/>
    <property type="match status" value="1"/>
</dbReference>
<organism evidence="7 8">
    <name type="scientific">Eupransor demetentiae</name>
    <dbReference type="NCBI Taxonomy" id="3109584"/>
    <lineage>
        <taxon>Bacteria</taxon>
        <taxon>Bacillati</taxon>
        <taxon>Bacillota</taxon>
        <taxon>Bacilli</taxon>
        <taxon>Lactobacillales</taxon>
        <taxon>Lactobacillaceae</taxon>
        <taxon>Eupransor</taxon>
    </lineage>
</organism>
<reference evidence="7 8" key="1">
    <citation type="submission" date="2024-01" db="EMBL/GenBank/DDBJ databases">
        <authorList>
            <person name="Botero Cardona J."/>
        </authorList>
    </citation>
    <scope>NUCLEOTIDE SEQUENCE [LARGE SCALE GENOMIC DNA]</scope>
    <source>
        <strain evidence="7 8">LMG 33000</strain>
    </source>
</reference>
<evidence type="ECO:0000256" key="4">
    <source>
        <dbReference type="ARBA" id="ARBA00023186"/>
    </source>
</evidence>
<dbReference type="InterPro" id="IPR016154">
    <property type="entry name" value="Heat_shock_Hsp33_C"/>
</dbReference>
<evidence type="ECO:0000256" key="2">
    <source>
        <dbReference type="ARBA" id="ARBA00022833"/>
    </source>
</evidence>
<keyword evidence="2 6" id="KW-0862">Zinc</keyword>
<evidence type="ECO:0000313" key="7">
    <source>
        <dbReference type="EMBL" id="CAK8054600.1"/>
    </source>
</evidence>
<dbReference type="NCBIfam" id="NF001033">
    <property type="entry name" value="PRK00114.1"/>
    <property type="match status" value="1"/>
</dbReference>
<dbReference type="Gene3D" id="3.90.1280.10">
    <property type="entry name" value="HSP33 redox switch-like"/>
    <property type="match status" value="1"/>
</dbReference>
<evidence type="ECO:0000256" key="6">
    <source>
        <dbReference type="HAMAP-Rule" id="MF_00117"/>
    </source>
</evidence>
<dbReference type="InterPro" id="IPR000397">
    <property type="entry name" value="Heat_shock_Hsp33"/>
</dbReference>
<dbReference type="EMBL" id="CAWVOH010000002">
    <property type="protein sequence ID" value="CAK8054600.1"/>
    <property type="molecule type" value="Genomic_DNA"/>
</dbReference>
<gene>
    <name evidence="6" type="primary">hslO</name>
    <name evidence="7" type="ORF">R54876_GBNLAHCA_01170</name>
</gene>
<comment type="subcellular location">
    <subcellularLocation>
        <location evidence="6">Cytoplasm</location>
    </subcellularLocation>
</comment>
<evidence type="ECO:0000256" key="1">
    <source>
        <dbReference type="ARBA" id="ARBA00022490"/>
    </source>
</evidence>
<dbReference type="PANTHER" id="PTHR30111">
    <property type="entry name" value="33 KDA CHAPERONIN"/>
    <property type="match status" value="1"/>
</dbReference>
<name>A0ABM9N5W4_9LACO</name>
<comment type="function">
    <text evidence="6">Redox regulated molecular chaperone. Protects both thermally unfolding and oxidatively damaged proteins from irreversible aggregation. Plays an important role in the bacterial defense system toward oxidative stress.</text>
</comment>
<dbReference type="RefSeq" id="WP_349642144.1">
    <property type="nucleotide sequence ID" value="NZ_CAWVOH010000002.1"/>
</dbReference>
<dbReference type="HAMAP" id="MF_00117">
    <property type="entry name" value="HslO"/>
    <property type="match status" value="1"/>
</dbReference>
<keyword evidence="1 6" id="KW-0963">Cytoplasm</keyword>
<dbReference type="Pfam" id="PF01430">
    <property type="entry name" value="HSP33"/>
    <property type="match status" value="1"/>
</dbReference>
<dbReference type="InterPro" id="IPR016153">
    <property type="entry name" value="Heat_shock_Hsp33_N"/>
</dbReference>
<dbReference type="PANTHER" id="PTHR30111:SF1">
    <property type="entry name" value="33 KDA CHAPERONIN"/>
    <property type="match status" value="1"/>
</dbReference>
<dbReference type="SUPFAM" id="SSF64397">
    <property type="entry name" value="Hsp33 domain"/>
    <property type="match status" value="1"/>
</dbReference>
<keyword evidence="8" id="KW-1185">Reference proteome</keyword>
<comment type="similarity">
    <text evidence="6">Belongs to the HSP33 family.</text>
</comment>
<evidence type="ECO:0000313" key="8">
    <source>
        <dbReference type="Proteomes" id="UP001314241"/>
    </source>
</evidence>
<sequence length="306" mass="33144">MSDQLIKTITKDKAFRAFAIDGTHLVQEAAEAHDTSRIASVILGRALLATELFAQASLKGEERVNIKLAGRGPIGNVVTEADTKGSVRGYVTNPQLEPIVNDQNQLNIAGAVGRNGTMQVTKFAPYSQPYIGQSQLVSGEIGDDFTYYMAQSDQIPTVIGVGVEMDKDDKVKNAGGFLIQALPGVTDAQLDKLEADLKKRTPLPELLDQSVGAVGILADIFGDDNLDMLMTMQVGLAAEPPKESYAKMLATLPSHEVKAMIDEDGGAEVVGKFSGKRHYFDRVELSSILKDIQDREAREKAEKKHD</sequence>
<dbReference type="PIRSF" id="PIRSF005261">
    <property type="entry name" value="Heat_shock_Hsp33"/>
    <property type="match status" value="1"/>
</dbReference>
<comment type="caution">
    <text evidence="6">Lacks conserved residue(s) required for the propagation of feature annotation.</text>
</comment>